<dbReference type="Gene3D" id="3.30.710.10">
    <property type="entry name" value="Potassium Channel Kv1.1, Chain A"/>
    <property type="match status" value="1"/>
</dbReference>
<dbReference type="SUPFAM" id="SSF49599">
    <property type="entry name" value="TRAF domain-like"/>
    <property type="match status" value="1"/>
</dbReference>
<comment type="caution">
    <text evidence="3">The sequence shown here is derived from an EMBL/GenBank/DDBJ whole genome shotgun (WGS) entry which is preliminary data.</text>
</comment>
<dbReference type="CDD" id="cd18186">
    <property type="entry name" value="BTB_POZ_ZBTB_KLHL-like"/>
    <property type="match status" value="1"/>
</dbReference>
<dbReference type="EMBL" id="PDUG01000002">
    <property type="protein sequence ID" value="PIC48882.1"/>
    <property type="molecule type" value="Genomic_DNA"/>
</dbReference>
<evidence type="ECO:0000259" key="1">
    <source>
        <dbReference type="PROSITE" id="PS50097"/>
    </source>
</evidence>
<dbReference type="PROSITE" id="PS50144">
    <property type="entry name" value="MATH"/>
    <property type="match status" value="1"/>
</dbReference>
<name>A0A2G5VAW7_9PELO</name>
<feature type="domain" description="MATH" evidence="2">
    <location>
        <begin position="118"/>
        <end position="234"/>
    </location>
</feature>
<reference evidence="4" key="1">
    <citation type="submission" date="2017-10" db="EMBL/GenBank/DDBJ databases">
        <title>Rapid genome shrinkage in a self-fertile nematode reveals novel sperm competition proteins.</title>
        <authorList>
            <person name="Yin D."/>
            <person name="Schwarz E.M."/>
            <person name="Thomas C.G."/>
            <person name="Felde R.L."/>
            <person name="Korf I.F."/>
            <person name="Cutter A.D."/>
            <person name="Schartner C.M."/>
            <person name="Ralston E.J."/>
            <person name="Meyer B.J."/>
            <person name="Haag E.S."/>
        </authorList>
    </citation>
    <scope>NUCLEOTIDE SEQUENCE [LARGE SCALE GENOMIC DNA]</scope>
    <source>
        <strain evidence="4">JU1422</strain>
    </source>
</reference>
<dbReference type="SMART" id="SM00225">
    <property type="entry name" value="BTB"/>
    <property type="match status" value="1"/>
</dbReference>
<accession>A0A2G5VAW7</accession>
<dbReference type="InterPro" id="IPR002083">
    <property type="entry name" value="MATH/TRAF_dom"/>
</dbReference>
<dbReference type="CDD" id="cd00121">
    <property type="entry name" value="MATH"/>
    <property type="match status" value="1"/>
</dbReference>
<dbReference type="Pfam" id="PF00651">
    <property type="entry name" value="BTB"/>
    <property type="match status" value="1"/>
</dbReference>
<sequence length="403" mass="46555">MLIIIFSDPMTTNKEVDMGARTGPEHTVILGDNQILGTVTAKTEEATMKSDLLEEIKKDNQQKFDELSNRLQSIEASISKLSKCNEDAEKPVRQSQKEPLNVSTVTNNNRANMTYEKRFKLKHVFKNVKKFKENKNNYSVKEDHYNVKWSMYVVRKNHHIGFYVHCEPIDPSKEWSIQTNLELKIVRENQNDVVETGSHCYQIECGVGRQKFLGWEEMKKWYLVDGNLTVEAKVTIVETTGLRKKNIRKFDESQKDVSDVILVVRNTKFYVSKMFLASQSSVFKALLLGNFKESGQSEVVLNGMDPGDFHYFLEVLYGESAIDDINVEDIALLADMYDAQTAIRKCEEFLLKESKKTIEMKLTIATRYHLEDLEEKCMSDIKNIVSKNIKFSTKSPFRKMLCF</sequence>
<proteinExistence type="predicted"/>
<feature type="domain" description="BTB" evidence="1">
    <location>
        <begin position="258"/>
        <end position="317"/>
    </location>
</feature>
<evidence type="ECO:0008006" key="5">
    <source>
        <dbReference type="Google" id="ProtNLM"/>
    </source>
</evidence>
<dbReference type="InterPro" id="IPR011333">
    <property type="entry name" value="SKP1/BTB/POZ_sf"/>
</dbReference>
<evidence type="ECO:0000313" key="3">
    <source>
        <dbReference type="EMBL" id="PIC48882.1"/>
    </source>
</evidence>
<dbReference type="InterPro" id="IPR008974">
    <property type="entry name" value="TRAF-like"/>
</dbReference>
<dbReference type="PANTHER" id="PTHR22743">
    <property type="entry name" value="MEPRIN/TRAF-LIKE MATH FAMILY-C.ELEGANS"/>
    <property type="match status" value="1"/>
</dbReference>
<dbReference type="SUPFAM" id="SSF54695">
    <property type="entry name" value="POZ domain"/>
    <property type="match status" value="1"/>
</dbReference>
<evidence type="ECO:0000259" key="2">
    <source>
        <dbReference type="PROSITE" id="PS50144"/>
    </source>
</evidence>
<protein>
    <recommendedName>
        <fullName evidence="5">BTB domain-containing protein</fullName>
    </recommendedName>
</protein>
<dbReference type="Pfam" id="PF00917">
    <property type="entry name" value="MATH"/>
    <property type="match status" value="1"/>
</dbReference>
<dbReference type="Proteomes" id="UP000230233">
    <property type="component" value="Chromosome II"/>
</dbReference>
<dbReference type="PROSITE" id="PS50097">
    <property type="entry name" value="BTB"/>
    <property type="match status" value="1"/>
</dbReference>
<dbReference type="SMART" id="SM00061">
    <property type="entry name" value="MATH"/>
    <property type="match status" value="1"/>
</dbReference>
<gene>
    <name evidence="3" type="primary">Cnig_chr_II.g7697</name>
    <name evidence="3" type="ORF">B9Z55_007697</name>
</gene>
<organism evidence="3 4">
    <name type="scientific">Caenorhabditis nigoni</name>
    <dbReference type="NCBI Taxonomy" id="1611254"/>
    <lineage>
        <taxon>Eukaryota</taxon>
        <taxon>Metazoa</taxon>
        <taxon>Ecdysozoa</taxon>
        <taxon>Nematoda</taxon>
        <taxon>Chromadorea</taxon>
        <taxon>Rhabditida</taxon>
        <taxon>Rhabditina</taxon>
        <taxon>Rhabditomorpha</taxon>
        <taxon>Rhabditoidea</taxon>
        <taxon>Rhabditidae</taxon>
        <taxon>Peloderinae</taxon>
        <taxon>Caenorhabditis</taxon>
    </lineage>
</organism>
<keyword evidence="4" id="KW-1185">Reference proteome</keyword>
<dbReference type="OrthoDB" id="5856719at2759"/>
<dbReference type="PANTHER" id="PTHR22743:SF165">
    <property type="entry name" value="BTB AND MATH DOMAIN CONTAINING-RELATED"/>
    <property type="match status" value="1"/>
</dbReference>
<dbReference type="InterPro" id="IPR052664">
    <property type="entry name" value="BTB-MATH_domain_protein"/>
</dbReference>
<evidence type="ECO:0000313" key="4">
    <source>
        <dbReference type="Proteomes" id="UP000230233"/>
    </source>
</evidence>
<dbReference type="AlphaFoldDB" id="A0A2G5VAW7"/>
<dbReference type="InterPro" id="IPR000210">
    <property type="entry name" value="BTB/POZ_dom"/>
</dbReference>
<dbReference type="Gene3D" id="2.60.210.10">
    <property type="entry name" value="Apoptosis, Tumor Necrosis Factor Receptor Associated Protein 2, Chain A"/>
    <property type="match status" value="1"/>
</dbReference>